<dbReference type="InterPro" id="IPR029069">
    <property type="entry name" value="HotDog_dom_sf"/>
</dbReference>
<feature type="domain" description="Thioesterase putative" evidence="1">
    <location>
        <begin position="8"/>
        <end position="148"/>
    </location>
</feature>
<dbReference type="Gene3D" id="3.10.129.10">
    <property type="entry name" value="Hotdog Thioesterase"/>
    <property type="match status" value="1"/>
</dbReference>
<evidence type="ECO:0000313" key="2">
    <source>
        <dbReference type="EMBL" id="MFD2276557.1"/>
    </source>
</evidence>
<organism evidence="2 3">
    <name type="scientific">Rubritalea spongiae</name>
    <dbReference type="NCBI Taxonomy" id="430797"/>
    <lineage>
        <taxon>Bacteria</taxon>
        <taxon>Pseudomonadati</taxon>
        <taxon>Verrucomicrobiota</taxon>
        <taxon>Verrucomicrobiia</taxon>
        <taxon>Verrucomicrobiales</taxon>
        <taxon>Rubritaleaceae</taxon>
        <taxon>Rubritalea</taxon>
    </lineage>
</organism>
<dbReference type="Pfam" id="PF09500">
    <property type="entry name" value="YiiD_C"/>
    <property type="match status" value="1"/>
</dbReference>
<dbReference type="SUPFAM" id="SSF54637">
    <property type="entry name" value="Thioesterase/thiol ester dehydrase-isomerase"/>
    <property type="match status" value="1"/>
</dbReference>
<comment type="caution">
    <text evidence="2">The sequence shown here is derived from an EMBL/GenBank/DDBJ whole genome shotgun (WGS) entry which is preliminary data.</text>
</comment>
<accession>A0ABW5E1T2</accession>
<reference evidence="3" key="1">
    <citation type="journal article" date="2019" name="Int. J. Syst. Evol. Microbiol.">
        <title>The Global Catalogue of Microorganisms (GCM) 10K type strain sequencing project: providing services to taxonomists for standard genome sequencing and annotation.</title>
        <authorList>
            <consortium name="The Broad Institute Genomics Platform"/>
            <consortium name="The Broad Institute Genome Sequencing Center for Infectious Disease"/>
            <person name="Wu L."/>
            <person name="Ma J."/>
        </authorList>
    </citation>
    <scope>NUCLEOTIDE SEQUENCE [LARGE SCALE GENOMIC DNA]</scope>
    <source>
        <strain evidence="3">JCM 16545</strain>
    </source>
</reference>
<name>A0ABW5E1T2_9BACT</name>
<dbReference type="InterPro" id="IPR012660">
    <property type="entry name" value="YiiD_C"/>
</dbReference>
<evidence type="ECO:0000259" key="1">
    <source>
        <dbReference type="Pfam" id="PF09500"/>
    </source>
</evidence>
<protein>
    <submittedName>
        <fullName evidence="2">YiiD C-terminal domain-containing protein</fullName>
    </submittedName>
</protein>
<dbReference type="RefSeq" id="WP_377092950.1">
    <property type="nucleotide sequence ID" value="NZ_JBHSJM010000001.1"/>
</dbReference>
<keyword evidence="3" id="KW-1185">Reference proteome</keyword>
<dbReference type="NCBIfam" id="TIGR02447">
    <property type="entry name" value="yiiD_Cterm"/>
    <property type="match status" value="1"/>
</dbReference>
<gene>
    <name evidence="2" type="ORF">ACFSQZ_08770</name>
</gene>
<evidence type="ECO:0000313" key="3">
    <source>
        <dbReference type="Proteomes" id="UP001597297"/>
    </source>
</evidence>
<dbReference type="EMBL" id="JBHUJC010000025">
    <property type="protein sequence ID" value="MFD2276557.1"/>
    <property type="molecule type" value="Genomic_DNA"/>
</dbReference>
<proteinExistence type="predicted"/>
<sequence length="151" mass="17099">MSEIRLDKVLEYVYEHIPITEHLDARLRKYDGEMLEVTASLEANINHRNSAFGGSMSAIGILSGWALLFIKMRELGLKNKLVIQSSQFQFLEPVVTDFVAISALPEAKDYQRFLKILERKGKARIRIDSSVYDHSGKLCGTHTGEYVAILL</sequence>
<dbReference type="Proteomes" id="UP001597297">
    <property type="component" value="Unassembled WGS sequence"/>
</dbReference>